<reference evidence="1 2" key="1">
    <citation type="submission" date="2020-04" db="EMBL/GenBank/DDBJ databases">
        <title>Antimicrobial susceptibility and clonality of vaginal-derived multi-drug resistant Mobiluncus isolates in China.</title>
        <authorList>
            <person name="Zhang X."/>
        </authorList>
    </citation>
    <scope>NUCLEOTIDE SEQUENCE [LARGE SCALE GENOMIC DNA]</scope>
    <source>
        <strain evidence="1 2">13</strain>
    </source>
</reference>
<dbReference type="RefSeq" id="WP_169771556.1">
    <property type="nucleotide sequence ID" value="NZ_JABCUR010000002.1"/>
</dbReference>
<name>A0A7Y0Y3W1_9ACTO</name>
<dbReference type="EMBL" id="JABCUR010000002">
    <property type="protein sequence ID" value="NMW64427.1"/>
    <property type="molecule type" value="Genomic_DNA"/>
</dbReference>
<accession>A0A7Y0Y3W1</accession>
<organism evidence="1 2">
    <name type="scientific">Mobiluncus mulieris</name>
    <dbReference type="NCBI Taxonomy" id="2052"/>
    <lineage>
        <taxon>Bacteria</taxon>
        <taxon>Bacillati</taxon>
        <taxon>Actinomycetota</taxon>
        <taxon>Actinomycetes</taxon>
        <taxon>Actinomycetales</taxon>
        <taxon>Actinomycetaceae</taxon>
        <taxon>Mobiluncus</taxon>
    </lineage>
</organism>
<gene>
    <name evidence="1" type="ORF">HHJ78_02510</name>
</gene>
<proteinExistence type="predicted"/>
<dbReference type="Pfam" id="PF25310">
    <property type="entry name" value="VG15"/>
    <property type="match status" value="1"/>
</dbReference>
<sequence length="384" mass="43659">MFGLRRLAGFIQLLKRLLARRVAVVLAETGGQDSRLVERACEGLFEYYEVLLRLMWFASVMFIVAEAKQRGGMVGFVPASRGVSPDLVLRVLREEMRVTKTPDGAEVMAGNLDDVAKRVANRLGTYIPAVERQTVVDAVDTGLEDQEKIRVHREKHGHPLVNLVKDATDSSSVLGRVLNNDEKLASSFHAMVEDWRNDIVSTTGGVLRVGRYDLDEFEREIREKQLRSLYEAELFLGLRDTIPEITGEDVERQAVFWARIPVGSYTCGFCLMLCSRGAVYRKDTALSAKNRVKKRLTPFVGRWGDNAYHENCDCMMVPVYSWDDYAGKDLVDGARVLWKHYRQEVKKQASRQGKNPRGWLDPKFFSAWLRAHPELVAEMPTFDI</sequence>
<dbReference type="Proteomes" id="UP000578252">
    <property type="component" value="Unassembled WGS sequence"/>
</dbReference>
<comment type="caution">
    <text evidence="1">The sequence shown here is derived from an EMBL/GenBank/DDBJ whole genome shotgun (WGS) entry which is preliminary data.</text>
</comment>
<dbReference type="AlphaFoldDB" id="A0A7Y0Y3W1"/>
<evidence type="ECO:0000313" key="2">
    <source>
        <dbReference type="Proteomes" id="UP000578252"/>
    </source>
</evidence>
<dbReference type="InterPro" id="IPR057369">
    <property type="entry name" value="VG15"/>
</dbReference>
<evidence type="ECO:0000313" key="1">
    <source>
        <dbReference type="EMBL" id="NMW64427.1"/>
    </source>
</evidence>
<protein>
    <submittedName>
        <fullName evidence="1">Uncharacterized protein</fullName>
    </submittedName>
</protein>